<organism evidence="2 3">
    <name type="scientific">Rubroshorea leprosula</name>
    <dbReference type="NCBI Taxonomy" id="152421"/>
    <lineage>
        <taxon>Eukaryota</taxon>
        <taxon>Viridiplantae</taxon>
        <taxon>Streptophyta</taxon>
        <taxon>Embryophyta</taxon>
        <taxon>Tracheophyta</taxon>
        <taxon>Spermatophyta</taxon>
        <taxon>Magnoliopsida</taxon>
        <taxon>eudicotyledons</taxon>
        <taxon>Gunneridae</taxon>
        <taxon>Pentapetalae</taxon>
        <taxon>rosids</taxon>
        <taxon>malvids</taxon>
        <taxon>Malvales</taxon>
        <taxon>Dipterocarpaceae</taxon>
        <taxon>Rubroshorea</taxon>
    </lineage>
</organism>
<evidence type="ECO:0008006" key="4">
    <source>
        <dbReference type="Google" id="ProtNLM"/>
    </source>
</evidence>
<feature type="region of interest" description="Disordered" evidence="1">
    <location>
        <begin position="88"/>
        <end position="114"/>
    </location>
</feature>
<evidence type="ECO:0000256" key="1">
    <source>
        <dbReference type="SAM" id="MobiDB-lite"/>
    </source>
</evidence>
<evidence type="ECO:0000313" key="3">
    <source>
        <dbReference type="Proteomes" id="UP001054252"/>
    </source>
</evidence>
<protein>
    <recommendedName>
        <fullName evidence="4">Protein FAR1-RELATED SEQUENCE</fullName>
    </recommendedName>
</protein>
<comment type="caution">
    <text evidence="2">The sequence shown here is derived from an EMBL/GenBank/DDBJ whole genome shotgun (WGS) entry which is preliminary data.</text>
</comment>
<proteinExistence type="predicted"/>
<dbReference type="AlphaFoldDB" id="A0AAV5J054"/>
<accession>A0AAV5J054</accession>
<dbReference type="PANTHER" id="PTHR47718">
    <property type="entry name" value="OS01G0519700 PROTEIN"/>
    <property type="match status" value="1"/>
</dbReference>
<keyword evidence="3" id="KW-1185">Reference proteome</keyword>
<dbReference type="Proteomes" id="UP001054252">
    <property type="component" value="Unassembled WGS sequence"/>
</dbReference>
<evidence type="ECO:0000313" key="2">
    <source>
        <dbReference type="EMBL" id="GKV05414.1"/>
    </source>
</evidence>
<reference evidence="2 3" key="1">
    <citation type="journal article" date="2021" name="Commun. Biol.">
        <title>The genome of Shorea leprosula (Dipterocarpaceae) highlights the ecological relevance of drought in aseasonal tropical rainforests.</title>
        <authorList>
            <person name="Ng K.K.S."/>
            <person name="Kobayashi M.J."/>
            <person name="Fawcett J.A."/>
            <person name="Hatakeyama M."/>
            <person name="Paape T."/>
            <person name="Ng C.H."/>
            <person name="Ang C.C."/>
            <person name="Tnah L.H."/>
            <person name="Lee C.T."/>
            <person name="Nishiyama T."/>
            <person name="Sese J."/>
            <person name="O'Brien M.J."/>
            <person name="Copetti D."/>
            <person name="Mohd Noor M.I."/>
            <person name="Ong R.C."/>
            <person name="Putra M."/>
            <person name="Sireger I.Z."/>
            <person name="Indrioko S."/>
            <person name="Kosugi Y."/>
            <person name="Izuno A."/>
            <person name="Isagi Y."/>
            <person name="Lee S.L."/>
            <person name="Shimizu K.K."/>
        </authorList>
    </citation>
    <scope>NUCLEOTIDE SEQUENCE [LARGE SCALE GENOMIC DNA]</scope>
    <source>
        <strain evidence="2">214</strain>
    </source>
</reference>
<gene>
    <name evidence="2" type="ORF">SLEP1_g17431</name>
</gene>
<dbReference type="EMBL" id="BPVZ01000023">
    <property type="protein sequence ID" value="GKV05414.1"/>
    <property type="molecule type" value="Genomic_DNA"/>
</dbReference>
<dbReference type="PANTHER" id="PTHR47718:SF13">
    <property type="entry name" value="OS09G0290500 PROTEIN"/>
    <property type="match status" value="1"/>
</dbReference>
<name>A0AAV5J054_9ROSI</name>
<sequence>MEVELNPTSEKACEIVALETPSEDGLAEPEDEERTVPAAGMVFDSVNSALEFYKGYRKRMGFGVSIRNSTLSPDVTYQRVRLACTREGFPRSKNPRKGSIFASQKAGHDLSPSKGRHFRCNRSISLGVWRTLEINNNAGIRVCHNYLSIVQEYGGYENMGFSERDCRNYLDQQRRLRIVEGDGEAVRRYFEVMKFQSPNFYSIIEVDFERRVTNLFWANGRTRATYEYFNDVVAFDTTYLTNR</sequence>